<dbReference type="PANTHER" id="PTHR43804">
    <property type="entry name" value="LD18447P"/>
    <property type="match status" value="1"/>
</dbReference>
<dbReference type="Gene3D" id="3.30.160.20">
    <property type="match status" value="1"/>
</dbReference>
<dbReference type="InterPro" id="IPR006671">
    <property type="entry name" value="Cyclin_N"/>
</dbReference>
<dbReference type="FunFam" id="1.10.472.10:FF:000001">
    <property type="entry name" value="G2/mitotic-specific cyclin"/>
    <property type="match status" value="1"/>
</dbReference>
<evidence type="ECO:0000313" key="18">
    <source>
        <dbReference type="Proteomes" id="UP000239649"/>
    </source>
</evidence>
<keyword evidence="7 13" id="KW-0689">Ribosomal protein</keyword>
<dbReference type="InterPro" id="IPR004373">
    <property type="entry name" value="RF-1"/>
</dbReference>
<feature type="domain" description="Prokaryotic-type class I peptide chain release factors" evidence="16">
    <location>
        <begin position="875"/>
        <end position="891"/>
    </location>
</feature>
<keyword evidence="4" id="KW-0699">rRNA-binding</keyword>
<dbReference type="PROSITE" id="PS00474">
    <property type="entry name" value="RIBOSOMAL_L3"/>
    <property type="match status" value="1"/>
</dbReference>
<feature type="region of interest" description="Disordered" evidence="15">
    <location>
        <begin position="262"/>
        <end position="281"/>
    </location>
</feature>
<dbReference type="InterPro" id="IPR036915">
    <property type="entry name" value="Cyclin-like_sf"/>
</dbReference>
<organism evidence="17 18">
    <name type="scientific">Micractinium conductrix</name>
    <dbReference type="NCBI Taxonomy" id="554055"/>
    <lineage>
        <taxon>Eukaryota</taxon>
        <taxon>Viridiplantae</taxon>
        <taxon>Chlorophyta</taxon>
        <taxon>core chlorophytes</taxon>
        <taxon>Trebouxiophyceae</taxon>
        <taxon>Chlorellales</taxon>
        <taxon>Chlorellaceae</taxon>
        <taxon>Chlorella clade</taxon>
        <taxon>Micractinium</taxon>
    </lineage>
</organism>
<accession>A0A2P6V8T7</accession>
<dbReference type="GO" id="GO:0005840">
    <property type="term" value="C:ribosome"/>
    <property type="evidence" value="ECO:0007669"/>
    <property type="project" value="UniProtKB-KW"/>
</dbReference>
<dbReference type="Proteomes" id="UP000239649">
    <property type="component" value="Unassembled WGS sequence"/>
</dbReference>
<dbReference type="GO" id="GO:0051301">
    <property type="term" value="P:cell division"/>
    <property type="evidence" value="ECO:0007669"/>
    <property type="project" value="UniProtKB-KW"/>
</dbReference>
<dbReference type="HAMAP" id="MF_01325_B">
    <property type="entry name" value="Ribosomal_uL3_B"/>
    <property type="match status" value="1"/>
</dbReference>
<dbReference type="SMART" id="SM01332">
    <property type="entry name" value="Cyclin_C"/>
    <property type="match status" value="1"/>
</dbReference>
<evidence type="ECO:0000256" key="10">
    <source>
        <dbReference type="ARBA" id="ARBA00023306"/>
    </source>
</evidence>
<dbReference type="Pfam" id="PF03462">
    <property type="entry name" value="PCRF"/>
    <property type="match status" value="1"/>
</dbReference>
<dbReference type="InterPro" id="IPR000352">
    <property type="entry name" value="Pep_chain_release_fac_I"/>
</dbReference>
<dbReference type="InterPro" id="IPR019926">
    <property type="entry name" value="Ribosomal_uL3_CS"/>
</dbReference>
<dbReference type="GO" id="GO:0005737">
    <property type="term" value="C:cytoplasm"/>
    <property type="evidence" value="ECO:0007669"/>
    <property type="project" value="UniProtKB-ARBA"/>
</dbReference>
<name>A0A2P6V8T7_9CHLO</name>
<feature type="region of interest" description="Disordered" evidence="15">
    <location>
        <begin position="168"/>
        <end position="197"/>
    </location>
</feature>
<feature type="region of interest" description="Disordered" evidence="15">
    <location>
        <begin position="236"/>
        <end position="255"/>
    </location>
</feature>
<comment type="similarity">
    <text evidence="2">Belongs to the prokaryotic/mitochondrial release factor family.</text>
</comment>
<dbReference type="SUPFAM" id="SSF75620">
    <property type="entry name" value="Release factor"/>
    <property type="match status" value="1"/>
</dbReference>
<dbReference type="Pfam" id="PF00297">
    <property type="entry name" value="Ribosomal_L3"/>
    <property type="match status" value="1"/>
</dbReference>
<dbReference type="FunFam" id="3.30.160.810:FF:000001">
    <property type="entry name" value="50S ribosomal protein L3"/>
    <property type="match status" value="1"/>
</dbReference>
<keyword evidence="3" id="KW-0132">Cell division</keyword>
<sequence length="1006" mass="109716">MAALTASTFAGARLVHPAARAAPRQQRQLVVQARTVEAGVGLFGTKAGMMQFYKDGAVLPATVIALEEGNIVTQVKTADKDGYAAVQVGYKVCRENKITKPEAGHLKKAGAPAMKNLREFKLLDVSGFEPGQQLDVESMFKAGDMVDIAGTTIGKGFQGGIKRWGFARGNMTHGSKSKREHGSTGPGSTPGRVFPGLKAAGQMGNVRAKLRKVEVLMVDIEKQAIVVRGSLPGKPGNLLEIAPSRTTDASSRDIEDTLDCTSSLEHEGRSPKRRRVQASGANWPQQQVQFGAPCAAAATAAAASPGLLLRCSEVCLEQCQEVDVDCSSCLDTAEGFVVYQSPPSLEAPQVGGRGEPAGPGAASPPPPVLTEQAPSRLAHDPDLAEMLSVLYDIEAELRPDACYLDLHGPDASADLFLDAGMRRTAASWLVEVSFEFGLHQETLFLANALLDRFLSSAKGVPRTQLQLVGVACMLIAAKHEEETHPSVLDFTNVADNCFMPGDLLRMEAIVLDCLSFRINTPTPHTFLSMYKQALALQPRTCALASYLVELAMLEYDLLRFSPSHVASAATLLAQLYLSDTQSVSHLPAVTKCTADALKPCMRQLLALQQAAHAAPDYSSPYLAVRDKYAAHHWFCVAATPVRAAADQYVVTKLTDTTEKYKELQARMADPEVSSNNTEYQKLVRAVSDMQVAVDAFAAYQDLERQLADAKEMLRESEGDAEMAELARDEIEGLQQQIDEQGERLKFLLLPSDPLDEKNIMLEVRAGTGGEEAALWAADLIRMYQKYADIQGWKVSLMSESTAEAGGYKECVLQITGDRVYSKLKYESGVHRVQRVPATETSGRVHTSTATVAIMPEVDDVDVKIDPKDIELTTARAGGAGGQNVNKVETAVDLFHKPTGIRIFCQEERSQGRNRERAMTLLRAKLFELELEKQRSEISARRKSQVGTGSRSEKIKTYNYKDTRMSDHRVKENYDLVKVMDGAIEDSIQTMIMADQKAQLEDLMERT</sequence>
<keyword evidence="8 12" id="KW-0195">Cyclin</keyword>
<dbReference type="NCBIfam" id="TIGR03625">
    <property type="entry name" value="L3_bact"/>
    <property type="match status" value="1"/>
</dbReference>
<dbReference type="Gene3D" id="6.10.140.1950">
    <property type="match status" value="1"/>
</dbReference>
<dbReference type="InterPro" id="IPR000597">
    <property type="entry name" value="Ribosomal_uL3"/>
</dbReference>
<dbReference type="NCBIfam" id="TIGR00019">
    <property type="entry name" value="prfA"/>
    <property type="match status" value="1"/>
</dbReference>
<evidence type="ECO:0000256" key="2">
    <source>
        <dbReference type="ARBA" id="ARBA00010835"/>
    </source>
</evidence>
<dbReference type="Gene3D" id="3.30.70.1660">
    <property type="match status" value="2"/>
</dbReference>
<evidence type="ECO:0000256" key="15">
    <source>
        <dbReference type="SAM" id="MobiDB-lite"/>
    </source>
</evidence>
<dbReference type="InterPro" id="IPR005139">
    <property type="entry name" value="PCRF"/>
</dbReference>
<dbReference type="SMART" id="SM00385">
    <property type="entry name" value="CYCLIN"/>
    <property type="match status" value="2"/>
</dbReference>
<dbReference type="Gene3D" id="2.40.30.10">
    <property type="entry name" value="Translation factors"/>
    <property type="match status" value="1"/>
</dbReference>
<evidence type="ECO:0000256" key="3">
    <source>
        <dbReference type="ARBA" id="ARBA00022618"/>
    </source>
</evidence>
<keyword evidence="18" id="KW-1185">Reference proteome</keyword>
<dbReference type="PANTHER" id="PTHR43804:SF8">
    <property type="entry name" value="PEPTIDE CHAIN RELEASE FACTOR APG3, CHLOROPLASTIC"/>
    <property type="match status" value="1"/>
</dbReference>
<dbReference type="OrthoDB" id="2019491at2759"/>
<dbReference type="Gene3D" id="3.30.160.810">
    <property type="match status" value="1"/>
</dbReference>
<dbReference type="EMBL" id="LHPF02000019">
    <property type="protein sequence ID" value="PSC70498.1"/>
    <property type="molecule type" value="Genomic_DNA"/>
</dbReference>
<dbReference type="GO" id="GO:0016149">
    <property type="term" value="F:translation release factor activity, codon specific"/>
    <property type="evidence" value="ECO:0007669"/>
    <property type="project" value="InterPro"/>
</dbReference>
<dbReference type="Pfam" id="PF00134">
    <property type="entry name" value="Cyclin_N"/>
    <property type="match status" value="1"/>
</dbReference>
<evidence type="ECO:0000259" key="16">
    <source>
        <dbReference type="PROSITE" id="PS00745"/>
    </source>
</evidence>
<dbReference type="GO" id="GO:0003735">
    <property type="term" value="F:structural constituent of ribosome"/>
    <property type="evidence" value="ECO:0007669"/>
    <property type="project" value="InterPro"/>
</dbReference>
<dbReference type="Pfam" id="PF02984">
    <property type="entry name" value="Cyclin_C"/>
    <property type="match status" value="1"/>
</dbReference>
<evidence type="ECO:0000256" key="1">
    <source>
        <dbReference type="ARBA" id="ARBA00006540"/>
    </source>
</evidence>
<proteinExistence type="inferred from homology"/>
<protein>
    <recommendedName>
        <fullName evidence="11">Large ribosomal subunit protein uL3c</fullName>
    </recommendedName>
</protein>
<evidence type="ECO:0000256" key="12">
    <source>
        <dbReference type="RuleBase" id="RU000383"/>
    </source>
</evidence>
<evidence type="ECO:0000256" key="11">
    <source>
        <dbReference type="ARBA" id="ARBA00035213"/>
    </source>
</evidence>
<dbReference type="NCBIfam" id="NF001859">
    <property type="entry name" value="PRK00591.1"/>
    <property type="match status" value="1"/>
</dbReference>
<evidence type="ECO:0000256" key="6">
    <source>
        <dbReference type="ARBA" id="ARBA00022917"/>
    </source>
</evidence>
<evidence type="ECO:0000256" key="4">
    <source>
        <dbReference type="ARBA" id="ARBA00022730"/>
    </source>
</evidence>
<evidence type="ECO:0000256" key="8">
    <source>
        <dbReference type="ARBA" id="ARBA00023127"/>
    </source>
</evidence>
<evidence type="ECO:0000313" key="17">
    <source>
        <dbReference type="EMBL" id="PSC70498.1"/>
    </source>
</evidence>
<dbReference type="HAMAP" id="MF_00093">
    <property type="entry name" value="Rel_fac_1"/>
    <property type="match status" value="1"/>
</dbReference>
<dbReference type="InterPro" id="IPR013763">
    <property type="entry name" value="Cyclin-like_dom"/>
</dbReference>
<comment type="similarity">
    <text evidence="1 13">Belongs to the universal ribosomal protein uL3 family.</text>
</comment>
<reference evidence="17 18" key="1">
    <citation type="journal article" date="2018" name="Plant J.">
        <title>Genome sequences of Chlorella sorokiniana UTEX 1602 and Micractinium conductrix SAG 241.80: implications to maltose excretion by a green alga.</title>
        <authorList>
            <person name="Arriola M.B."/>
            <person name="Velmurugan N."/>
            <person name="Zhang Y."/>
            <person name="Plunkett M.H."/>
            <person name="Hondzo H."/>
            <person name="Barney B.M."/>
        </authorList>
    </citation>
    <scope>NUCLEOTIDE SEQUENCE [LARGE SCALE GENOMIC DNA]</scope>
    <source>
        <strain evidence="17 18">SAG 241.80</strain>
    </source>
</reference>
<dbReference type="SUPFAM" id="SSF50447">
    <property type="entry name" value="Translation proteins"/>
    <property type="match status" value="1"/>
</dbReference>
<dbReference type="InterPro" id="IPR045853">
    <property type="entry name" value="Pep_chain_release_fac_I_sf"/>
</dbReference>
<dbReference type="InterPro" id="IPR004367">
    <property type="entry name" value="Cyclin_C-dom"/>
</dbReference>
<evidence type="ECO:0000256" key="9">
    <source>
        <dbReference type="ARBA" id="ARBA00023274"/>
    </source>
</evidence>
<dbReference type="InterPro" id="IPR050057">
    <property type="entry name" value="Prokaryotic/Mito_RF"/>
</dbReference>
<dbReference type="FunFam" id="3.30.70.1660:FF:000002">
    <property type="entry name" value="Peptide chain release factor 1"/>
    <property type="match status" value="1"/>
</dbReference>
<keyword evidence="6" id="KW-0648">Protein biosynthesis</keyword>
<dbReference type="SUPFAM" id="SSF47954">
    <property type="entry name" value="Cyclin-like"/>
    <property type="match status" value="2"/>
</dbReference>
<keyword evidence="5" id="KW-0694">RNA-binding</keyword>
<evidence type="ECO:0000256" key="5">
    <source>
        <dbReference type="ARBA" id="ARBA00022884"/>
    </source>
</evidence>
<feature type="region of interest" description="Disordered" evidence="15">
    <location>
        <begin position="344"/>
        <end position="373"/>
    </location>
</feature>
<keyword evidence="14" id="KW-0175">Coiled coil</keyword>
<feature type="coiled-coil region" evidence="14">
    <location>
        <begin position="692"/>
        <end position="743"/>
    </location>
</feature>
<dbReference type="SMART" id="SM00937">
    <property type="entry name" value="PCRF"/>
    <property type="match status" value="1"/>
</dbReference>
<dbReference type="FunFam" id="3.30.160.20:FF:000004">
    <property type="entry name" value="Peptide chain release factor 1"/>
    <property type="match status" value="1"/>
</dbReference>
<dbReference type="Gene3D" id="1.10.472.10">
    <property type="entry name" value="Cyclin-like"/>
    <property type="match status" value="2"/>
</dbReference>
<dbReference type="FunFam" id="2.40.30.10:FF:000065">
    <property type="entry name" value="50S ribosomal protein L3, chloroplastic"/>
    <property type="match status" value="1"/>
</dbReference>
<dbReference type="Pfam" id="PF00472">
    <property type="entry name" value="RF-1"/>
    <property type="match status" value="1"/>
</dbReference>
<dbReference type="CDD" id="cd20537">
    <property type="entry name" value="CYCLIN_CCNO-like_rpt2"/>
    <property type="match status" value="1"/>
</dbReference>
<comment type="caution">
    <text evidence="17">The sequence shown here is derived from an EMBL/GenBank/DDBJ whole genome shotgun (WGS) entry which is preliminary data.</text>
</comment>
<comment type="similarity">
    <text evidence="12">Belongs to the cyclin family.</text>
</comment>
<evidence type="ECO:0000256" key="14">
    <source>
        <dbReference type="SAM" id="Coils"/>
    </source>
</evidence>
<dbReference type="STRING" id="554055.A0A2P6V8T7"/>
<dbReference type="GO" id="GO:0019843">
    <property type="term" value="F:rRNA binding"/>
    <property type="evidence" value="ECO:0007669"/>
    <property type="project" value="UniProtKB-KW"/>
</dbReference>
<dbReference type="InterPro" id="IPR019927">
    <property type="entry name" value="Ribosomal_uL3_bac/org-type"/>
</dbReference>
<dbReference type="AlphaFoldDB" id="A0A2P6V8T7"/>
<gene>
    <name evidence="17" type="ORF">C2E20_6069</name>
</gene>
<keyword evidence="9 13" id="KW-0687">Ribonucleoprotein</keyword>
<evidence type="ECO:0000256" key="13">
    <source>
        <dbReference type="RuleBase" id="RU003905"/>
    </source>
</evidence>
<dbReference type="PROSITE" id="PS00745">
    <property type="entry name" value="RF_PROK_I"/>
    <property type="match status" value="1"/>
</dbReference>
<dbReference type="InterPro" id="IPR009000">
    <property type="entry name" value="Transl_B-barrel_sf"/>
</dbReference>
<keyword evidence="10" id="KW-0131">Cell cycle</keyword>
<dbReference type="GO" id="GO:1990904">
    <property type="term" value="C:ribonucleoprotein complex"/>
    <property type="evidence" value="ECO:0007669"/>
    <property type="project" value="UniProtKB-KW"/>
</dbReference>
<evidence type="ECO:0000256" key="7">
    <source>
        <dbReference type="ARBA" id="ARBA00022980"/>
    </source>
</evidence>